<dbReference type="GO" id="GO:0045892">
    <property type="term" value="P:negative regulation of DNA-templated transcription"/>
    <property type="evidence" value="ECO:0007669"/>
    <property type="project" value="TreeGrafter"/>
</dbReference>
<keyword evidence="4" id="KW-0805">Transcription regulation</keyword>
<evidence type="ECO:0000256" key="4">
    <source>
        <dbReference type="ARBA" id="ARBA00023015"/>
    </source>
</evidence>
<feature type="binding site" evidence="7">
    <location>
        <position position="84"/>
    </location>
    <ligand>
        <name>Zn(2+)</name>
        <dbReference type="ChEBI" id="CHEBI:29105"/>
    </ligand>
</feature>
<dbReference type="Pfam" id="PF01475">
    <property type="entry name" value="FUR"/>
    <property type="match status" value="1"/>
</dbReference>
<evidence type="ECO:0000256" key="5">
    <source>
        <dbReference type="ARBA" id="ARBA00023125"/>
    </source>
</evidence>
<keyword evidence="3 7" id="KW-0862">Zinc</keyword>
<proteinExistence type="inferred from homology"/>
<accession>A0A7T8BAS5</accession>
<dbReference type="InterPro" id="IPR036390">
    <property type="entry name" value="WH_DNA-bd_sf"/>
</dbReference>
<gene>
    <name evidence="9" type="ORF">JFL75_20720</name>
</gene>
<organism evidence="9 10">
    <name type="scientific">Breznakiella homolactica</name>
    <dbReference type="NCBI Taxonomy" id="2798577"/>
    <lineage>
        <taxon>Bacteria</taxon>
        <taxon>Pseudomonadati</taxon>
        <taxon>Spirochaetota</taxon>
        <taxon>Spirochaetia</taxon>
        <taxon>Spirochaetales</taxon>
        <taxon>Breznakiellaceae</taxon>
        <taxon>Breznakiella</taxon>
    </lineage>
</organism>
<feature type="binding site" evidence="7">
    <location>
        <position position="121"/>
    </location>
    <ligand>
        <name>Zn(2+)</name>
        <dbReference type="ChEBI" id="CHEBI:29105"/>
    </ligand>
</feature>
<dbReference type="KEGG" id="bhc:JFL75_20720"/>
<feature type="binding site" evidence="7">
    <location>
        <position position="81"/>
    </location>
    <ligand>
        <name>Zn(2+)</name>
        <dbReference type="ChEBI" id="CHEBI:29105"/>
    </ligand>
</feature>
<dbReference type="AlphaFoldDB" id="A0A7T8BAS5"/>
<sequence>MTRTRGQVLDILNRASEPLSAAGVYGLMENSCDQATVYRSLHYLESSGQAESFVLYCQEHGAERYFCSLKNTLSHTHWFHCEQCHCFIDMGSCTITGLIRKFEEEQGAEVRSHILYFTGICPGCRKNAAGGPDHTAG</sequence>
<dbReference type="PANTHER" id="PTHR33202">
    <property type="entry name" value="ZINC UPTAKE REGULATION PROTEIN"/>
    <property type="match status" value="1"/>
</dbReference>
<dbReference type="InterPro" id="IPR043135">
    <property type="entry name" value="Fur_C"/>
</dbReference>
<dbReference type="Gene3D" id="1.10.10.10">
    <property type="entry name" value="Winged helix-like DNA-binding domain superfamily/Winged helix DNA-binding domain"/>
    <property type="match status" value="1"/>
</dbReference>
<keyword evidence="8" id="KW-0408">Iron</keyword>
<dbReference type="InterPro" id="IPR002481">
    <property type="entry name" value="FUR"/>
</dbReference>
<comment type="cofactor">
    <cofactor evidence="8">
        <name>Mn(2+)</name>
        <dbReference type="ChEBI" id="CHEBI:29035"/>
    </cofactor>
    <cofactor evidence="8">
        <name>Fe(2+)</name>
        <dbReference type="ChEBI" id="CHEBI:29033"/>
    </cofactor>
    <text evidence="8">Binds 1 Mn(2+) or Fe(2+) ion per subunit.</text>
</comment>
<evidence type="ECO:0000313" key="10">
    <source>
        <dbReference type="Proteomes" id="UP000595917"/>
    </source>
</evidence>
<feature type="binding site" evidence="7">
    <location>
        <position position="124"/>
    </location>
    <ligand>
        <name>Zn(2+)</name>
        <dbReference type="ChEBI" id="CHEBI:29105"/>
    </ligand>
</feature>
<comment type="cofactor">
    <cofactor evidence="7">
        <name>Zn(2+)</name>
        <dbReference type="ChEBI" id="CHEBI:29105"/>
    </cofactor>
    <text evidence="7">Binds 1 zinc ion per subunit.</text>
</comment>
<evidence type="ECO:0000256" key="3">
    <source>
        <dbReference type="ARBA" id="ARBA00022833"/>
    </source>
</evidence>
<dbReference type="GO" id="GO:0008270">
    <property type="term" value="F:zinc ion binding"/>
    <property type="evidence" value="ECO:0007669"/>
    <property type="project" value="TreeGrafter"/>
</dbReference>
<reference evidence="9" key="1">
    <citation type="submission" date="2021-01" db="EMBL/GenBank/DDBJ databases">
        <title>Description of Breznakiella homolactica.</title>
        <authorList>
            <person name="Song Y."/>
            <person name="Brune A."/>
        </authorList>
    </citation>
    <scope>NUCLEOTIDE SEQUENCE</scope>
    <source>
        <strain evidence="9">RmG30</strain>
    </source>
</reference>
<dbReference type="GO" id="GO:1900376">
    <property type="term" value="P:regulation of secondary metabolite biosynthetic process"/>
    <property type="evidence" value="ECO:0007669"/>
    <property type="project" value="TreeGrafter"/>
</dbReference>
<feature type="binding site" evidence="8">
    <location>
        <position position="113"/>
    </location>
    <ligand>
        <name>Fe cation</name>
        <dbReference type="ChEBI" id="CHEBI:24875"/>
    </ligand>
</feature>
<keyword evidence="10" id="KW-1185">Reference proteome</keyword>
<protein>
    <submittedName>
        <fullName evidence="9">Transcriptional repressor</fullName>
    </submittedName>
</protein>
<evidence type="ECO:0000313" key="9">
    <source>
        <dbReference type="EMBL" id="QQO09320.1"/>
    </source>
</evidence>
<dbReference type="Proteomes" id="UP000595917">
    <property type="component" value="Chromosome"/>
</dbReference>
<dbReference type="GO" id="GO:0000976">
    <property type="term" value="F:transcription cis-regulatory region binding"/>
    <property type="evidence" value="ECO:0007669"/>
    <property type="project" value="TreeGrafter"/>
</dbReference>
<dbReference type="PANTHER" id="PTHR33202:SF7">
    <property type="entry name" value="FERRIC UPTAKE REGULATION PROTEIN"/>
    <property type="match status" value="1"/>
</dbReference>
<keyword evidence="7" id="KW-0479">Metal-binding</keyword>
<name>A0A7T8BAS5_9SPIR</name>
<dbReference type="EMBL" id="CP067089">
    <property type="protein sequence ID" value="QQO09320.1"/>
    <property type="molecule type" value="Genomic_DNA"/>
</dbReference>
<keyword evidence="6" id="KW-0804">Transcription</keyword>
<evidence type="ECO:0000256" key="2">
    <source>
        <dbReference type="ARBA" id="ARBA00022491"/>
    </source>
</evidence>
<dbReference type="Gene3D" id="3.30.1490.190">
    <property type="match status" value="1"/>
</dbReference>
<dbReference type="GO" id="GO:0003700">
    <property type="term" value="F:DNA-binding transcription factor activity"/>
    <property type="evidence" value="ECO:0007669"/>
    <property type="project" value="InterPro"/>
</dbReference>
<dbReference type="SUPFAM" id="SSF46785">
    <property type="entry name" value="Winged helix' DNA-binding domain"/>
    <property type="match status" value="1"/>
</dbReference>
<evidence type="ECO:0000256" key="6">
    <source>
        <dbReference type="ARBA" id="ARBA00023163"/>
    </source>
</evidence>
<dbReference type="InterPro" id="IPR036388">
    <property type="entry name" value="WH-like_DNA-bd_sf"/>
</dbReference>
<evidence type="ECO:0000256" key="7">
    <source>
        <dbReference type="PIRSR" id="PIRSR602481-1"/>
    </source>
</evidence>
<evidence type="ECO:0000256" key="1">
    <source>
        <dbReference type="ARBA" id="ARBA00007957"/>
    </source>
</evidence>
<keyword evidence="5" id="KW-0238">DNA-binding</keyword>
<dbReference type="RefSeq" id="WP_215626626.1">
    <property type="nucleotide sequence ID" value="NZ_CP067089.2"/>
</dbReference>
<keyword evidence="2" id="KW-0678">Repressor</keyword>
<evidence type="ECO:0000256" key="8">
    <source>
        <dbReference type="PIRSR" id="PIRSR602481-2"/>
    </source>
</evidence>
<comment type="similarity">
    <text evidence="1">Belongs to the Fur family.</text>
</comment>